<dbReference type="PANTHER" id="PTHR47990">
    <property type="entry name" value="2-OXOGLUTARATE (2OG) AND FE(II)-DEPENDENT OXYGENASE SUPERFAMILY PROTEIN-RELATED"/>
    <property type="match status" value="1"/>
</dbReference>
<dbReference type="Proteomes" id="UP001603857">
    <property type="component" value="Unassembled WGS sequence"/>
</dbReference>
<keyword evidence="1 6" id="KW-0479">Metal-binding</keyword>
<dbReference type="Gene3D" id="2.60.120.330">
    <property type="entry name" value="B-lactam Antibiotic, Isopenicillin N Synthase, Chain"/>
    <property type="match status" value="1"/>
</dbReference>
<comment type="caution">
    <text evidence="8">The sequence shown here is derived from an EMBL/GenBank/DDBJ whole genome shotgun (WGS) entry which is preliminary data.</text>
</comment>
<evidence type="ECO:0000256" key="1">
    <source>
        <dbReference type="ARBA" id="ARBA00022723"/>
    </source>
</evidence>
<dbReference type="Pfam" id="PF14226">
    <property type="entry name" value="DIOX_N"/>
    <property type="match status" value="1"/>
</dbReference>
<dbReference type="InterPro" id="IPR050231">
    <property type="entry name" value="Iron_ascorbate_oxido_reductase"/>
</dbReference>
<evidence type="ECO:0000256" key="4">
    <source>
        <dbReference type="ARBA" id="ARBA00074102"/>
    </source>
</evidence>
<name>A0ABD1L495_9FABA</name>
<evidence type="ECO:0000313" key="9">
    <source>
        <dbReference type="Proteomes" id="UP001603857"/>
    </source>
</evidence>
<proteinExistence type="inferred from homology"/>
<evidence type="ECO:0000256" key="6">
    <source>
        <dbReference type="RuleBase" id="RU003682"/>
    </source>
</evidence>
<evidence type="ECO:0000256" key="3">
    <source>
        <dbReference type="ARBA" id="ARBA00054658"/>
    </source>
</evidence>
<sequence>MGSDSEKIPCLQFSGDFKEGSEEWKKMSKKVREVCERHGCFMLINDMVLPKGLRDDMIVCMKELFDLPEETKRKHVSPKPYRSYNCDCSLVTMCQSFGIDDAPFSPSVHAFSNLIETLKSTSSKMQELSFMILKMILEGYCLPKQYTWDIEEMNSSCNLRLIKYRVPESGQVCENALLPHTDKSALTILCENEVQGLQVLTKTNKWIPIKIPHQGFVVLVGDILQAWSNRSIHAATHRVMMKGEKERYSFALFSVPKEEAKIEVPHELVEDKMHPLRYKPFNYGDYFNYYVSTLKENALDLFAGV</sequence>
<protein>
    <recommendedName>
        <fullName evidence="4">2-oxoglutarate-dependent dioxygenase DAO</fullName>
    </recommendedName>
    <alternativeName>
        <fullName evidence="5">Protein DIOXYGENASE FOR AUXIN OXIDATION</fullName>
    </alternativeName>
</protein>
<feature type="domain" description="Fe2OG dioxygenase" evidence="7">
    <location>
        <begin position="153"/>
        <end position="256"/>
    </location>
</feature>
<evidence type="ECO:0000313" key="8">
    <source>
        <dbReference type="EMBL" id="KAL2318316.1"/>
    </source>
</evidence>
<gene>
    <name evidence="8" type="ORF">Fmac_032192</name>
</gene>
<comment type="similarity">
    <text evidence="6">Belongs to the iron/ascorbate-dependent oxidoreductase family.</text>
</comment>
<dbReference type="GO" id="GO:0016491">
    <property type="term" value="F:oxidoreductase activity"/>
    <property type="evidence" value="ECO:0007669"/>
    <property type="project" value="UniProtKB-KW"/>
</dbReference>
<accession>A0ABD1L495</accession>
<dbReference type="AlphaFoldDB" id="A0ABD1L495"/>
<dbReference type="GO" id="GO:0046872">
    <property type="term" value="F:metal ion binding"/>
    <property type="evidence" value="ECO:0007669"/>
    <property type="project" value="UniProtKB-KW"/>
</dbReference>
<dbReference type="SUPFAM" id="SSF51197">
    <property type="entry name" value="Clavaminate synthase-like"/>
    <property type="match status" value="1"/>
</dbReference>
<dbReference type="InterPro" id="IPR026992">
    <property type="entry name" value="DIOX_N"/>
</dbReference>
<organism evidence="8 9">
    <name type="scientific">Flemingia macrophylla</name>
    <dbReference type="NCBI Taxonomy" id="520843"/>
    <lineage>
        <taxon>Eukaryota</taxon>
        <taxon>Viridiplantae</taxon>
        <taxon>Streptophyta</taxon>
        <taxon>Embryophyta</taxon>
        <taxon>Tracheophyta</taxon>
        <taxon>Spermatophyta</taxon>
        <taxon>Magnoliopsida</taxon>
        <taxon>eudicotyledons</taxon>
        <taxon>Gunneridae</taxon>
        <taxon>Pentapetalae</taxon>
        <taxon>rosids</taxon>
        <taxon>fabids</taxon>
        <taxon>Fabales</taxon>
        <taxon>Fabaceae</taxon>
        <taxon>Papilionoideae</taxon>
        <taxon>50 kb inversion clade</taxon>
        <taxon>NPAAA clade</taxon>
        <taxon>indigoferoid/millettioid clade</taxon>
        <taxon>Phaseoleae</taxon>
        <taxon>Flemingia</taxon>
    </lineage>
</organism>
<dbReference type="InterPro" id="IPR005123">
    <property type="entry name" value="Oxoglu/Fe-dep_dioxygenase_dom"/>
</dbReference>
<keyword evidence="2 6" id="KW-0408">Iron</keyword>
<dbReference type="InterPro" id="IPR027443">
    <property type="entry name" value="IPNS-like_sf"/>
</dbReference>
<keyword evidence="6" id="KW-0560">Oxidoreductase</keyword>
<keyword evidence="9" id="KW-1185">Reference proteome</keyword>
<evidence type="ECO:0000256" key="2">
    <source>
        <dbReference type="ARBA" id="ARBA00023004"/>
    </source>
</evidence>
<dbReference type="InterPro" id="IPR044861">
    <property type="entry name" value="IPNS-like_FE2OG_OXY"/>
</dbReference>
<dbReference type="FunFam" id="2.60.120.330:FF:000017">
    <property type="entry name" value="2-oxoglutarate-dependent dioxygenase DAO"/>
    <property type="match status" value="1"/>
</dbReference>
<evidence type="ECO:0000256" key="5">
    <source>
        <dbReference type="ARBA" id="ARBA00076740"/>
    </source>
</evidence>
<dbReference type="PROSITE" id="PS51471">
    <property type="entry name" value="FE2OG_OXY"/>
    <property type="match status" value="1"/>
</dbReference>
<dbReference type="Pfam" id="PF03171">
    <property type="entry name" value="2OG-FeII_Oxy"/>
    <property type="match status" value="1"/>
</dbReference>
<evidence type="ECO:0000259" key="7">
    <source>
        <dbReference type="PROSITE" id="PS51471"/>
    </source>
</evidence>
<reference evidence="8 9" key="1">
    <citation type="submission" date="2024-08" db="EMBL/GenBank/DDBJ databases">
        <title>Insights into the chromosomal genome structure of Flemingia macrophylla.</title>
        <authorList>
            <person name="Ding Y."/>
            <person name="Zhao Y."/>
            <person name="Bi W."/>
            <person name="Wu M."/>
            <person name="Zhao G."/>
            <person name="Gong Y."/>
            <person name="Li W."/>
            <person name="Zhang P."/>
        </authorList>
    </citation>
    <scope>NUCLEOTIDE SEQUENCE [LARGE SCALE GENOMIC DNA]</scope>
    <source>
        <strain evidence="8">DYQJB</strain>
        <tissue evidence="8">Leaf</tissue>
    </source>
</reference>
<dbReference type="EMBL" id="JBGMDY010000011">
    <property type="protein sequence ID" value="KAL2318316.1"/>
    <property type="molecule type" value="Genomic_DNA"/>
</dbReference>
<comment type="function">
    <text evidence="3">2-oxoglutarate-dependent dioxygenase essential for auxin catabolism and maintenance of auxin homeostasis in reproductive organs. Catalyzes the irreversible oxidation of indole-3-acetic acid (IAA) to the biologically inactive 2-oxoindole-3-acetic acid (OxIAA).</text>
</comment>